<accession>A0ABP9XA68</accession>
<organism evidence="1 2">
    <name type="scientific">Deinococcus aluminii</name>
    <dbReference type="NCBI Taxonomy" id="1656885"/>
    <lineage>
        <taxon>Bacteria</taxon>
        <taxon>Thermotogati</taxon>
        <taxon>Deinococcota</taxon>
        <taxon>Deinococci</taxon>
        <taxon>Deinococcales</taxon>
        <taxon>Deinococcaceae</taxon>
        <taxon>Deinococcus</taxon>
    </lineage>
</organism>
<proteinExistence type="predicted"/>
<sequence length="155" mass="17253">MLEPASLAAHRKRLHRFVGLWAGEETLAPSPWAAAGTAWGHVTFALDLGGVILTQQYRQERGGQPSFALHGVLTVDPQQGDVLYYAFDSFGFPPLEPARGCWAGDTLVVTKRTPRGEARHHFAWQADHYDYTVENRFPGQDGFTPFLTATYVRLP</sequence>
<comment type="caution">
    <text evidence="1">The sequence shown here is derived from an EMBL/GenBank/DDBJ whole genome shotgun (WGS) entry which is preliminary data.</text>
</comment>
<dbReference type="EMBL" id="BAABRV010000001">
    <property type="protein sequence ID" value="GAA5532275.1"/>
    <property type="molecule type" value="Genomic_DNA"/>
</dbReference>
<dbReference type="RefSeq" id="WP_345451208.1">
    <property type="nucleotide sequence ID" value="NZ_BAABRV010000001.1"/>
</dbReference>
<name>A0ABP9XA68_9DEIO</name>
<evidence type="ECO:0008006" key="3">
    <source>
        <dbReference type="Google" id="ProtNLM"/>
    </source>
</evidence>
<dbReference type="Proteomes" id="UP001404956">
    <property type="component" value="Unassembled WGS sequence"/>
</dbReference>
<protein>
    <recommendedName>
        <fullName evidence="3">DUF1579 domain-containing protein</fullName>
    </recommendedName>
</protein>
<reference evidence="1 2" key="1">
    <citation type="submission" date="2024-02" db="EMBL/GenBank/DDBJ databases">
        <title>Deinococcus aluminii NBRC 112889.</title>
        <authorList>
            <person name="Ichikawa N."/>
            <person name="Katano-Makiyama Y."/>
            <person name="Hidaka K."/>
        </authorList>
    </citation>
    <scope>NUCLEOTIDE SEQUENCE [LARGE SCALE GENOMIC DNA]</scope>
    <source>
        <strain evidence="1 2">NBRC 112889</strain>
    </source>
</reference>
<evidence type="ECO:0000313" key="1">
    <source>
        <dbReference type="EMBL" id="GAA5532275.1"/>
    </source>
</evidence>
<evidence type="ECO:0000313" key="2">
    <source>
        <dbReference type="Proteomes" id="UP001404956"/>
    </source>
</evidence>
<keyword evidence="2" id="KW-1185">Reference proteome</keyword>
<gene>
    <name evidence="1" type="ORF">Dalu01_00663</name>
</gene>